<name>A0A5J4WDK0_9EUKA</name>
<sequence>MDDFLQMFQPEEEEEEKGNTQLIKKSDNINQQERKLDLADLNSYIRYIDEAIAQKKQNLDYKASLADVEGFEKAWIICAEPSLRKEEKGIRQFKSQCIYVKDGYQFALILVSIGKVDIRLGIVEIISIFDEDRQFLLGKDCLILDFKVYLPYVEAIQPLDEARKVNDKKEQDQ</sequence>
<accession>A0A5J4WDK0</accession>
<dbReference type="Proteomes" id="UP000324800">
    <property type="component" value="Unassembled WGS sequence"/>
</dbReference>
<gene>
    <name evidence="2" type="ORF">EZS28_011412</name>
</gene>
<organism evidence="2 3">
    <name type="scientific">Streblomastix strix</name>
    <dbReference type="NCBI Taxonomy" id="222440"/>
    <lineage>
        <taxon>Eukaryota</taxon>
        <taxon>Metamonada</taxon>
        <taxon>Preaxostyla</taxon>
        <taxon>Oxymonadida</taxon>
        <taxon>Streblomastigidae</taxon>
        <taxon>Streblomastix</taxon>
    </lineage>
</organism>
<comment type="caution">
    <text evidence="2">The sequence shown here is derived from an EMBL/GenBank/DDBJ whole genome shotgun (WGS) entry which is preliminary data.</text>
</comment>
<dbReference type="OrthoDB" id="10640863at2759"/>
<evidence type="ECO:0000256" key="1">
    <source>
        <dbReference type="SAM" id="MobiDB-lite"/>
    </source>
</evidence>
<evidence type="ECO:0000313" key="2">
    <source>
        <dbReference type="EMBL" id="KAA6393064.1"/>
    </source>
</evidence>
<feature type="region of interest" description="Disordered" evidence="1">
    <location>
        <begin position="1"/>
        <end position="22"/>
    </location>
</feature>
<dbReference type="AlphaFoldDB" id="A0A5J4WDK0"/>
<dbReference type="EMBL" id="SNRW01002352">
    <property type="protein sequence ID" value="KAA6393064.1"/>
    <property type="molecule type" value="Genomic_DNA"/>
</dbReference>
<evidence type="ECO:0000313" key="3">
    <source>
        <dbReference type="Proteomes" id="UP000324800"/>
    </source>
</evidence>
<proteinExistence type="predicted"/>
<reference evidence="2 3" key="1">
    <citation type="submission" date="2019-03" db="EMBL/GenBank/DDBJ databases">
        <title>Single cell metagenomics reveals metabolic interactions within the superorganism composed of flagellate Streblomastix strix and complex community of Bacteroidetes bacteria on its surface.</title>
        <authorList>
            <person name="Treitli S.C."/>
            <person name="Kolisko M."/>
            <person name="Husnik F."/>
            <person name="Keeling P."/>
            <person name="Hampl V."/>
        </authorList>
    </citation>
    <scope>NUCLEOTIDE SEQUENCE [LARGE SCALE GENOMIC DNA]</scope>
    <source>
        <strain evidence="2">ST1C</strain>
    </source>
</reference>
<protein>
    <submittedName>
        <fullName evidence="2">Uncharacterized protein</fullName>
    </submittedName>
</protein>